<keyword evidence="9" id="KW-1185">Reference proteome</keyword>
<comment type="similarity">
    <text evidence="1 6 7">Belongs to the universal ribosomal protein uS17 family.</text>
</comment>
<dbReference type="InterPro" id="IPR019984">
    <property type="entry name" value="Ribosomal_uS17_bact/chlr"/>
</dbReference>
<evidence type="ECO:0000256" key="2">
    <source>
        <dbReference type="ARBA" id="ARBA00022730"/>
    </source>
</evidence>
<organism evidence="8 9">
    <name type="scientific">Ureaplasma ceti</name>
    <dbReference type="NCBI Taxonomy" id="3119530"/>
    <lineage>
        <taxon>Bacteria</taxon>
        <taxon>Bacillati</taxon>
        <taxon>Mycoplasmatota</taxon>
        <taxon>Mycoplasmoidales</taxon>
        <taxon>Mycoplasmoidaceae</taxon>
        <taxon>Ureaplasma</taxon>
    </lineage>
</organism>
<dbReference type="PRINTS" id="PR00973">
    <property type="entry name" value="RIBOSOMALS17"/>
</dbReference>
<dbReference type="InterPro" id="IPR012340">
    <property type="entry name" value="NA-bd_OB-fold"/>
</dbReference>
<comment type="function">
    <text evidence="6">One of the primary rRNA binding proteins, it binds specifically to the 5'-end of 16S ribosomal RNA.</text>
</comment>
<keyword evidence="2 6" id="KW-0699">rRNA-binding</keyword>
<dbReference type="CDD" id="cd00364">
    <property type="entry name" value="Ribosomal_uS17"/>
    <property type="match status" value="1"/>
</dbReference>
<proteinExistence type="inferred from homology"/>
<evidence type="ECO:0000256" key="7">
    <source>
        <dbReference type="RuleBase" id="RU003872"/>
    </source>
</evidence>
<dbReference type="Proteomes" id="UP001449582">
    <property type="component" value="Unassembled WGS sequence"/>
</dbReference>
<dbReference type="HAMAP" id="MF_01345_B">
    <property type="entry name" value="Ribosomal_uS17_B"/>
    <property type="match status" value="1"/>
</dbReference>
<evidence type="ECO:0000313" key="8">
    <source>
        <dbReference type="EMBL" id="GAA5414483.1"/>
    </source>
</evidence>
<evidence type="ECO:0000256" key="6">
    <source>
        <dbReference type="HAMAP-Rule" id="MF_01345"/>
    </source>
</evidence>
<keyword evidence="4 6" id="KW-0689">Ribosomal protein</keyword>
<dbReference type="InterPro" id="IPR000266">
    <property type="entry name" value="Ribosomal_uS17"/>
</dbReference>
<dbReference type="NCBIfam" id="NF004123">
    <property type="entry name" value="PRK05610.1"/>
    <property type="match status" value="1"/>
</dbReference>
<keyword evidence="3 6" id="KW-0694">RNA-binding</keyword>
<evidence type="ECO:0000256" key="1">
    <source>
        <dbReference type="ARBA" id="ARBA00010254"/>
    </source>
</evidence>
<dbReference type="EMBL" id="BAABQM010000001">
    <property type="protein sequence ID" value="GAA5414483.1"/>
    <property type="molecule type" value="Genomic_DNA"/>
</dbReference>
<dbReference type="NCBIfam" id="TIGR03635">
    <property type="entry name" value="uS17_bact"/>
    <property type="match status" value="1"/>
</dbReference>
<dbReference type="PANTHER" id="PTHR10744:SF1">
    <property type="entry name" value="SMALL RIBOSOMAL SUBUNIT PROTEIN US17M"/>
    <property type="match status" value="1"/>
</dbReference>
<sequence length="84" mass="9826">MERSNRKVLVGVVTSDSMQKTVTVKVETKFKHPLYRKLVIQNKKYHAHDEHEEAKVGDIVQITETRPISKTVNWRISKIIERAK</sequence>
<accession>A0ABP9U551</accession>
<dbReference type="Pfam" id="PF00366">
    <property type="entry name" value="Ribosomal_S17"/>
    <property type="match status" value="1"/>
</dbReference>
<dbReference type="PANTHER" id="PTHR10744">
    <property type="entry name" value="40S RIBOSOMAL PROTEIN S11 FAMILY MEMBER"/>
    <property type="match status" value="1"/>
</dbReference>
<reference evidence="8" key="1">
    <citation type="submission" date="2024-02" db="EMBL/GenBank/DDBJ databases">
        <title>Draft genome sequence of new strains in genus Ureaplasma.</title>
        <authorList>
            <person name="Nakajima Y."/>
            <person name="Segawa T."/>
        </authorList>
    </citation>
    <scope>NUCLEOTIDE SEQUENCE [LARGE SCALE GENOMIC DNA]</scope>
    <source>
        <strain evidence="8">OM1</strain>
    </source>
</reference>
<protein>
    <recommendedName>
        <fullName evidence="6">Small ribosomal subunit protein uS17</fullName>
    </recommendedName>
</protein>
<evidence type="ECO:0000313" key="9">
    <source>
        <dbReference type="Proteomes" id="UP001449582"/>
    </source>
</evidence>
<comment type="subunit">
    <text evidence="6">Part of the 30S ribosomal subunit.</text>
</comment>
<evidence type="ECO:0000256" key="5">
    <source>
        <dbReference type="ARBA" id="ARBA00023274"/>
    </source>
</evidence>
<dbReference type="SUPFAM" id="SSF50249">
    <property type="entry name" value="Nucleic acid-binding proteins"/>
    <property type="match status" value="1"/>
</dbReference>
<evidence type="ECO:0000256" key="4">
    <source>
        <dbReference type="ARBA" id="ARBA00022980"/>
    </source>
</evidence>
<dbReference type="Gene3D" id="2.40.50.140">
    <property type="entry name" value="Nucleic acid-binding proteins"/>
    <property type="match status" value="1"/>
</dbReference>
<dbReference type="RefSeq" id="WP_420017777.1">
    <property type="nucleotide sequence ID" value="NZ_BAABQM010000001.1"/>
</dbReference>
<gene>
    <name evidence="6" type="primary">rpsQ</name>
    <name evidence="8" type="ORF">UREOM_1940</name>
</gene>
<evidence type="ECO:0000256" key="3">
    <source>
        <dbReference type="ARBA" id="ARBA00022884"/>
    </source>
</evidence>
<dbReference type="PROSITE" id="PS00056">
    <property type="entry name" value="RIBOSOMAL_S17"/>
    <property type="match status" value="1"/>
</dbReference>
<name>A0ABP9U551_9BACT</name>
<comment type="caution">
    <text evidence="8">The sequence shown here is derived from an EMBL/GenBank/DDBJ whole genome shotgun (WGS) entry which is preliminary data.</text>
</comment>
<dbReference type="InterPro" id="IPR019979">
    <property type="entry name" value="Ribosomal_uS17_CS"/>
</dbReference>
<keyword evidence="5 6" id="KW-0687">Ribonucleoprotein</keyword>